<dbReference type="EMBL" id="JAECZA010000022">
    <property type="protein sequence ID" value="MBH8572974.1"/>
    <property type="molecule type" value="Genomic_DNA"/>
</dbReference>
<reference evidence="1 2" key="1">
    <citation type="journal article" date="2021" name="Int. J. Syst. Evol. Microbiol.">
        <title>Amazonocrinis nigriterrae gen. nov., sp. nov., Atlanticothrix silvestris gen. nov., sp. nov. and Dendronalium phyllosphericum gen. nov., sp. nov., nostocacean cyanobacteria from Brazilian environments.</title>
        <authorList>
            <person name="Alvarenga D.O."/>
            <person name="Andreote A.P.D."/>
            <person name="Branco L.H.Z."/>
            <person name="Delbaje E."/>
            <person name="Cruz R.B."/>
            <person name="Varani A.M."/>
            <person name="Fiore M.F."/>
        </authorList>
    </citation>
    <scope>NUCLEOTIDE SEQUENCE [LARGE SCALE GENOMIC DNA]</scope>
    <source>
        <strain evidence="1 2">CENA369</strain>
    </source>
</reference>
<keyword evidence="2" id="KW-1185">Reference proteome</keyword>
<evidence type="ECO:0008006" key="3">
    <source>
        <dbReference type="Google" id="ProtNLM"/>
    </source>
</evidence>
<protein>
    <recommendedName>
        <fullName evidence="3">Plasmid stabilization system</fullName>
    </recommendedName>
</protein>
<comment type="caution">
    <text evidence="1">The sequence shown here is derived from an EMBL/GenBank/DDBJ whole genome shotgun (WGS) entry which is preliminary data.</text>
</comment>
<dbReference type="AlphaFoldDB" id="A0A8J7LEN7"/>
<accession>A0A8J7LEN7</accession>
<sequence length="57" mass="6726">MSACREVSILYYHIGRIAGTRELVITRTPFIVAYRVRADQIEILAVIHATRRWYDNF</sequence>
<proteinExistence type="predicted"/>
<gene>
    <name evidence="1" type="ORF">I8752_08065</name>
</gene>
<name>A0A8J7LEN7_9NOST</name>
<organism evidence="1 2">
    <name type="scientific">Dendronalium phyllosphericum CENA369</name>
    <dbReference type="NCBI Taxonomy" id="1725256"/>
    <lineage>
        <taxon>Bacteria</taxon>
        <taxon>Bacillati</taxon>
        <taxon>Cyanobacteriota</taxon>
        <taxon>Cyanophyceae</taxon>
        <taxon>Nostocales</taxon>
        <taxon>Nostocaceae</taxon>
        <taxon>Dendronalium</taxon>
        <taxon>Dendronalium phyllosphericum</taxon>
    </lineage>
</organism>
<dbReference type="InterPro" id="IPR035093">
    <property type="entry name" value="RelE/ParE_toxin_dom_sf"/>
</dbReference>
<dbReference type="Gene3D" id="3.30.2310.20">
    <property type="entry name" value="RelE-like"/>
    <property type="match status" value="1"/>
</dbReference>
<evidence type="ECO:0000313" key="1">
    <source>
        <dbReference type="EMBL" id="MBH8572974.1"/>
    </source>
</evidence>
<dbReference type="Proteomes" id="UP000662314">
    <property type="component" value="Unassembled WGS sequence"/>
</dbReference>
<evidence type="ECO:0000313" key="2">
    <source>
        <dbReference type="Proteomes" id="UP000662314"/>
    </source>
</evidence>